<dbReference type="EMBL" id="AP015189">
    <property type="protein sequence ID" value="BAU03268.1"/>
    <property type="molecule type" value="Genomic_DNA"/>
</dbReference>
<dbReference type="OrthoDB" id="838593at2759"/>
<reference evidence="2" key="1">
    <citation type="journal article" date="2015" name="Sci. Rep.">
        <title>The power of single molecule real-time sequencing technology in the de novo assembly of a eukaryotic genome.</title>
        <authorList>
            <person name="Sakai H."/>
            <person name="Naito K."/>
            <person name="Ogiso-Tanaka E."/>
            <person name="Takahashi Y."/>
            <person name="Iseki K."/>
            <person name="Muto C."/>
            <person name="Satou K."/>
            <person name="Teruya K."/>
            <person name="Shiroma A."/>
            <person name="Shimoji M."/>
            <person name="Hirano T."/>
            <person name="Itoh T."/>
            <person name="Kaga A."/>
            <person name="Tomooka N."/>
        </authorList>
    </citation>
    <scope>NUCLEOTIDE SEQUENCE</scope>
</reference>
<gene>
    <name evidence="2" type="primary">Vigan.UMG061000</name>
    <name evidence="2" type="ORF">VIGAN_UM061000</name>
</gene>
<name>A0A0S3TDV3_PHAAN</name>
<sequence>MIFKIEYFYYLIFHPMTIHFFYFYGNTGKNSMEKWWFNSRLLNRKFEYRCELSKSMESLGPIENTSLSEEPKILTDIDKKIQRWDDRHNSSYNSFDYLVGADNIQDFLSDKTFLVRDNKRNSYSIYLDIEKKTLEINNNHSFL</sequence>
<proteinExistence type="predicted"/>
<feature type="non-terminal residue" evidence="2">
    <location>
        <position position="143"/>
    </location>
</feature>
<keyword evidence="1" id="KW-0472">Membrane</keyword>
<feature type="transmembrane region" description="Helical" evidence="1">
    <location>
        <begin position="7"/>
        <end position="24"/>
    </location>
</feature>
<evidence type="ECO:0000313" key="2">
    <source>
        <dbReference type="EMBL" id="BAU03268.1"/>
    </source>
</evidence>
<dbReference type="AlphaFoldDB" id="A0A0S3TDV3"/>
<protein>
    <submittedName>
        <fullName evidence="2">Uncharacterized protein</fullName>
    </submittedName>
</protein>
<keyword evidence="1" id="KW-0812">Transmembrane</keyword>
<accession>A0A0S3TDV3</accession>
<keyword evidence="1" id="KW-1133">Transmembrane helix</keyword>
<organism evidence="2">
    <name type="scientific">Vigna angularis var. angularis</name>
    <dbReference type="NCBI Taxonomy" id="157739"/>
    <lineage>
        <taxon>Eukaryota</taxon>
        <taxon>Viridiplantae</taxon>
        <taxon>Streptophyta</taxon>
        <taxon>Embryophyta</taxon>
        <taxon>Tracheophyta</taxon>
        <taxon>Spermatophyta</taxon>
        <taxon>Magnoliopsida</taxon>
        <taxon>eudicotyledons</taxon>
        <taxon>Gunneridae</taxon>
        <taxon>Pentapetalae</taxon>
        <taxon>rosids</taxon>
        <taxon>fabids</taxon>
        <taxon>Fabales</taxon>
        <taxon>Fabaceae</taxon>
        <taxon>Papilionoideae</taxon>
        <taxon>50 kb inversion clade</taxon>
        <taxon>NPAAA clade</taxon>
        <taxon>indigoferoid/millettioid clade</taxon>
        <taxon>Phaseoleae</taxon>
        <taxon>Vigna</taxon>
    </lineage>
</organism>
<evidence type="ECO:0000256" key="1">
    <source>
        <dbReference type="SAM" id="Phobius"/>
    </source>
</evidence>